<dbReference type="Gene3D" id="3.30.420.10">
    <property type="entry name" value="Ribonuclease H-like superfamily/Ribonuclease H"/>
    <property type="match status" value="1"/>
</dbReference>
<dbReference type="AlphaFoldDB" id="A0A6P7GEX9"/>
<dbReference type="Pfam" id="PF03184">
    <property type="entry name" value="DDE_1"/>
    <property type="match status" value="1"/>
</dbReference>
<name>A0A6P7GEX9_DIAVI</name>
<dbReference type="PANTHER" id="PTHR19303">
    <property type="entry name" value="TRANSPOSON"/>
    <property type="match status" value="1"/>
</dbReference>
<reference evidence="2" key="1">
    <citation type="submission" date="2025-08" db="UniProtKB">
        <authorList>
            <consortium name="RefSeq"/>
        </authorList>
    </citation>
    <scope>IDENTIFICATION</scope>
    <source>
        <tissue evidence="2">Whole insect</tissue>
    </source>
</reference>
<proteinExistence type="predicted"/>
<protein>
    <submittedName>
        <fullName evidence="2">Jerky protein homolog-like</fullName>
    </submittedName>
</protein>
<feature type="domain" description="DDE-1" evidence="1">
    <location>
        <begin position="8"/>
        <end position="139"/>
    </location>
</feature>
<organism evidence="2">
    <name type="scientific">Diabrotica virgifera virgifera</name>
    <name type="common">western corn rootworm</name>
    <dbReference type="NCBI Taxonomy" id="50390"/>
    <lineage>
        <taxon>Eukaryota</taxon>
        <taxon>Metazoa</taxon>
        <taxon>Ecdysozoa</taxon>
        <taxon>Arthropoda</taxon>
        <taxon>Hexapoda</taxon>
        <taxon>Insecta</taxon>
        <taxon>Pterygota</taxon>
        <taxon>Neoptera</taxon>
        <taxon>Endopterygota</taxon>
        <taxon>Coleoptera</taxon>
        <taxon>Polyphaga</taxon>
        <taxon>Cucujiformia</taxon>
        <taxon>Chrysomeloidea</taxon>
        <taxon>Chrysomelidae</taxon>
        <taxon>Galerucinae</taxon>
        <taxon>Diabroticina</taxon>
        <taxon>Diabroticites</taxon>
        <taxon>Diabrotica</taxon>
    </lineage>
</organism>
<accession>A0A6P7GEX9</accession>
<evidence type="ECO:0000259" key="1">
    <source>
        <dbReference type="Pfam" id="PF03184"/>
    </source>
</evidence>
<dbReference type="RefSeq" id="XP_028142625.1">
    <property type="nucleotide sequence ID" value="XM_028286824.1"/>
</dbReference>
<dbReference type="PANTHER" id="PTHR19303:SF57">
    <property type="entry name" value="HTH CENPB-TYPE DOMAIN-CONTAINING PROTEIN"/>
    <property type="match status" value="1"/>
</dbReference>
<dbReference type="InterPro" id="IPR036397">
    <property type="entry name" value="RNaseH_sf"/>
</dbReference>
<sequence length="153" mass="17503">MNATKSAVSLMFAATATGERLPLYVVYKAERLYDRWITDGPPRTLYNRTKSGWFDASTFQDWFFKVVLPWSKRDNSTKVLIGDNLSSHLNIEIIRACQTANIRFVFLPPNSTGLTQPLDVGFFRPLKRAWKTILTDLKTSQPNLNSVEKTIFP</sequence>
<dbReference type="GO" id="GO:0005634">
    <property type="term" value="C:nucleus"/>
    <property type="evidence" value="ECO:0007669"/>
    <property type="project" value="TreeGrafter"/>
</dbReference>
<dbReference type="InParanoid" id="A0A6P7GEX9"/>
<dbReference type="InterPro" id="IPR004875">
    <property type="entry name" value="DDE_SF_endonuclease_dom"/>
</dbReference>
<gene>
    <name evidence="2" type="primary">LOC114336455</name>
</gene>
<dbReference type="GO" id="GO:0003677">
    <property type="term" value="F:DNA binding"/>
    <property type="evidence" value="ECO:0007669"/>
    <property type="project" value="TreeGrafter"/>
</dbReference>
<evidence type="ECO:0000313" key="2">
    <source>
        <dbReference type="RefSeq" id="XP_028142625.1"/>
    </source>
</evidence>
<dbReference type="InterPro" id="IPR050863">
    <property type="entry name" value="CenT-Element_Derived"/>
</dbReference>